<feature type="transmembrane region" description="Helical" evidence="2">
    <location>
        <begin position="12"/>
        <end position="32"/>
    </location>
</feature>
<feature type="transmembrane region" description="Helical" evidence="2">
    <location>
        <begin position="105"/>
        <end position="123"/>
    </location>
</feature>
<evidence type="ECO:0008006" key="5">
    <source>
        <dbReference type="Google" id="ProtNLM"/>
    </source>
</evidence>
<keyword evidence="4" id="KW-1185">Reference proteome</keyword>
<keyword evidence="2" id="KW-0812">Transmembrane</keyword>
<dbReference type="EMBL" id="AP018365">
    <property type="protein sequence ID" value="BBB01096.1"/>
    <property type="molecule type" value="Genomic_DNA"/>
</dbReference>
<dbReference type="Pfam" id="PF10935">
    <property type="entry name" value="DUF2637"/>
    <property type="match status" value="1"/>
</dbReference>
<dbReference type="AlphaFoldDB" id="A0A7U3UYG2"/>
<name>A0A7U3UYG2_9ACTN</name>
<accession>A0A7U3UYG2</accession>
<evidence type="ECO:0000313" key="4">
    <source>
        <dbReference type="Proteomes" id="UP000595703"/>
    </source>
</evidence>
<feature type="transmembrane region" description="Helical" evidence="2">
    <location>
        <begin position="75"/>
        <end position="93"/>
    </location>
</feature>
<reference evidence="3 4" key="2">
    <citation type="journal article" date="2011" name="J. Antibiot.">
        <title>Furaquinocins I and J: novel polyketide isoprenoid hybrid compounds from Streptomyces reveromyceticus SN-593.</title>
        <authorList>
            <person name="Panthee S."/>
            <person name="Takahashi S."/>
            <person name="Takagi H."/>
            <person name="Nogawa T."/>
            <person name="Oowada E."/>
            <person name="Uramoto M."/>
            <person name="Osada H."/>
        </authorList>
    </citation>
    <scope>NUCLEOTIDE SEQUENCE [LARGE SCALE GENOMIC DNA]</scope>
    <source>
        <strain evidence="3 4">SN-593</strain>
    </source>
</reference>
<reference evidence="3 4" key="1">
    <citation type="journal article" date="2010" name="J. Bacteriol.">
        <title>Biochemical characterization of a novel indole prenyltransferase from Streptomyces sp. SN-593.</title>
        <authorList>
            <person name="Takahashi S."/>
            <person name="Takagi H."/>
            <person name="Toyoda A."/>
            <person name="Uramoto M."/>
            <person name="Nogawa T."/>
            <person name="Ueki M."/>
            <person name="Sakaki Y."/>
            <person name="Osada H."/>
        </authorList>
    </citation>
    <scope>NUCLEOTIDE SEQUENCE [LARGE SCALE GENOMIC DNA]</scope>
    <source>
        <strain evidence="3 4">SN-593</strain>
    </source>
</reference>
<gene>
    <name evidence="3" type="ORF">RVR_8349</name>
</gene>
<feature type="compositionally biased region" description="Pro residues" evidence="1">
    <location>
        <begin position="215"/>
        <end position="225"/>
    </location>
</feature>
<keyword evidence="2" id="KW-0472">Membrane</keyword>
<keyword evidence="2" id="KW-1133">Transmembrane helix</keyword>
<organism evidence="3 4">
    <name type="scientific">Actinacidiphila reveromycinica</name>
    <dbReference type="NCBI Taxonomy" id="659352"/>
    <lineage>
        <taxon>Bacteria</taxon>
        <taxon>Bacillati</taxon>
        <taxon>Actinomycetota</taxon>
        <taxon>Actinomycetes</taxon>
        <taxon>Kitasatosporales</taxon>
        <taxon>Streptomycetaceae</taxon>
        <taxon>Actinacidiphila</taxon>
    </lineage>
</organism>
<sequence length="322" mass="34338">MTSPANDRDRLTRASLIFVMVAALTVGTWSIYTLLHERFDAPRTVALFGCAMFDSAALFFARLAQRYATSPDSGFAPRLAMLATVTASAWTNWEHAHMKGWGTVGGVVLGAAPVIAEVAFELYHRYVHRESLRARGRVPAALPVFGKWAWLMYLPTAFKAMRKVVGYNLATASSTDAPGLTTVMRDDAAPHHPTASPDAAAPHHLVITVQQPAAIAPPTPEPAVPPRRDAPTMPAGQATDAPLRPAPVMPIDAQAAADDALRGKALSKADAVRAVRAALPDAAAPQIADALMRNGIAADAKYVRTVLSRDKRATDTGTGYYP</sequence>
<dbReference type="InterPro" id="IPR021235">
    <property type="entry name" value="DUF2637"/>
</dbReference>
<protein>
    <recommendedName>
        <fullName evidence="5">DUF2637 domain-containing protein</fullName>
    </recommendedName>
</protein>
<proteinExistence type="predicted"/>
<evidence type="ECO:0000256" key="1">
    <source>
        <dbReference type="SAM" id="MobiDB-lite"/>
    </source>
</evidence>
<feature type="transmembrane region" description="Helical" evidence="2">
    <location>
        <begin position="44"/>
        <end position="63"/>
    </location>
</feature>
<reference evidence="3 4" key="4">
    <citation type="journal article" date="2020" name="Sci. Rep.">
        <title>beta-carboline chemical signals induce reveromycin production through a LuxR family regulator in Streptomyces sp. SN-593.</title>
        <authorList>
            <person name="Panthee S."/>
            <person name="Kito N."/>
            <person name="Hayashi T."/>
            <person name="Shimizu T."/>
            <person name="Ishikawa J."/>
            <person name="Hamamoto H."/>
            <person name="Osada H."/>
            <person name="Takahashi S."/>
        </authorList>
    </citation>
    <scope>NUCLEOTIDE SEQUENCE [LARGE SCALE GENOMIC DNA]</scope>
    <source>
        <strain evidence="3 4">SN-593</strain>
    </source>
</reference>
<evidence type="ECO:0000313" key="3">
    <source>
        <dbReference type="EMBL" id="BBB01096.1"/>
    </source>
</evidence>
<feature type="region of interest" description="Disordered" evidence="1">
    <location>
        <begin position="215"/>
        <end position="245"/>
    </location>
</feature>
<evidence type="ECO:0000256" key="2">
    <source>
        <dbReference type="SAM" id="Phobius"/>
    </source>
</evidence>
<reference evidence="3 4" key="3">
    <citation type="journal article" date="2011" name="Nat. Chem. Biol.">
        <title>Reveromycin A biosynthesis uses RevG and RevJ for stereospecific spiroacetal formation.</title>
        <authorList>
            <person name="Takahashi S."/>
            <person name="Toyoda A."/>
            <person name="Sekiyama Y."/>
            <person name="Takagi H."/>
            <person name="Nogawa T."/>
            <person name="Uramoto M."/>
            <person name="Suzuki R."/>
            <person name="Koshino H."/>
            <person name="Kumano T."/>
            <person name="Panthee S."/>
            <person name="Dairi T."/>
            <person name="Ishikawa J."/>
            <person name="Ikeda H."/>
            <person name="Sakaki Y."/>
            <person name="Osada H."/>
        </authorList>
    </citation>
    <scope>NUCLEOTIDE SEQUENCE [LARGE SCALE GENOMIC DNA]</scope>
    <source>
        <strain evidence="3 4">SN-593</strain>
    </source>
</reference>
<dbReference type="Proteomes" id="UP000595703">
    <property type="component" value="Chromosome"/>
</dbReference>
<dbReference type="RefSeq" id="WP_202237046.1">
    <property type="nucleotide sequence ID" value="NZ_AP018365.1"/>
</dbReference>
<dbReference type="KEGG" id="arev:RVR_8349"/>